<evidence type="ECO:0000256" key="2">
    <source>
        <dbReference type="ARBA" id="ARBA00022723"/>
    </source>
</evidence>
<gene>
    <name evidence="7" type="ORF">H9X83_03070</name>
</gene>
<comment type="caution">
    <text evidence="7">The sequence shown here is derived from an EMBL/GenBank/DDBJ whole genome shotgun (WGS) entry which is preliminary data.</text>
</comment>
<evidence type="ECO:0000313" key="7">
    <source>
        <dbReference type="EMBL" id="MBM6877142.1"/>
    </source>
</evidence>
<protein>
    <submittedName>
        <fullName evidence="7">Rne/Rng family ribonuclease</fullName>
    </submittedName>
</protein>
<proteinExistence type="predicted"/>
<keyword evidence="8" id="KW-1185">Reference proteome</keyword>
<name>A0ABS2G8E3_9FIRM</name>
<dbReference type="InterPro" id="IPR012340">
    <property type="entry name" value="NA-bd_OB-fold"/>
</dbReference>
<keyword evidence="3" id="KW-0378">Hydrolase</keyword>
<evidence type="ECO:0000256" key="3">
    <source>
        <dbReference type="ARBA" id="ARBA00022801"/>
    </source>
</evidence>
<organism evidence="7 8">
    <name type="scientific">Anaerotignum lactatifermentans</name>
    <dbReference type="NCBI Taxonomy" id="160404"/>
    <lineage>
        <taxon>Bacteria</taxon>
        <taxon>Bacillati</taxon>
        <taxon>Bacillota</taxon>
        <taxon>Clostridia</taxon>
        <taxon>Lachnospirales</taxon>
        <taxon>Anaerotignaceae</taxon>
        <taxon>Anaerotignum</taxon>
    </lineage>
</organism>
<dbReference type="Proteomes" id="UP000729290">
    <property type="component" value="Unassembled WGS sequence"/>
</dbReference>
<feature type="domain" description="RNA-binding protein AU-1/Ribonuclease E/G" evidence="6">
    <location>
        <begin position="111"/>
        <end position="379"/>
    </location>
</feature>
<evidence type="ECO:0000259" key="6">
    <source>
        <dbReference type="Pfam" id="PF10150"/>
    </source>
</evidence>
<dbReference type="RefSeq" id="WP_205133976.1">
    <property type="nucleotide sequence ID" value="NZ_JACSNT010000011.1"/>
</dbReference>
<dbReference type="CDD" id="cd04453">
    <property type="entry name" value="S1_RNase_E"/>
    <property type="match status" value="1"/>
</dbReference>
<keyword evidence="4" id="KW-0460">Magnesium</keyword>
<dbReference type="EMBL" id="JACSNV010000003">
    <property type="protein sequence ID" value="MBM6877142.1"/>
    <property type="molecule type" value="Genomic_DNA"/>
</dbReference>
<dbReference type="Pfam" id="PF10150">
    <property type="entry name" value="RNase_E_G"/>
    <property type="match status" value="1"/>
</dbReference>
<dbReference type="NCBIfam" id="TIGR00757">
    <property type="entry name" value="RNaseEG"/>
    <property type="match status" value="1"/>
</dbReference>
<dbReference type="InterPro" id="IPR019307">
    <property type="entry name" value="RNA-bd_AU-1/RNase_E/G"/>
</dbReference>
<keyword evidence="2" id="KW-0479">Metal-binding</keyword>
<keyword evidence="5" id="KW-0694">RNA-binding</keyword>
<evidence type="ECO:0000256" key="5">
    <source>
        <dbReference type="ARBA" id="ARBA00022884"/>
    </source>
</evidence>
<evidence type="ECO:0000256" key="1">
    <source>
        <dbReference type="ARBA" id="ARBA00001946"/>
    </source>
</evidence>
<sequence>MKRVLMDISGELSRIVLMEQGEPAEVYYESKAEASLVGNIYAGRVENVIPTLQAAFVDIGVEKNAYLYYGKKRAASDEEKTNRPKAGETVLVQVEKDAVGEKGAVLTREISFAGKFLVLLPGEAGEIGISRKIAKEEERQRIRGILEQILPKEHGVIVRTNGAGRVEPAFQAELGQLLEKWNCLKQAEYRKPPALLWRENLPALKAARDFYAADVDSFVVNDKETYEKLLETGDFNGEGQPKLELYQDKIPLFSAFYVESKLEKALQQRVWLKSGGFLVIEETEACVVMDVNTGKINGKGDLEKTIRKTNLEAAEEAARQMRLRNLSGIIIIDFVDMVHEEDRRLVTKTLEMAVAKDRIKTVVVGLTQLGLMQVTRKKTRPSLLRQISTKCRSCEGSGRVFSPEWIVAKMRRETRTILAGGMCPGLLVHGDRRLLAAYAGKDGCFLRQMEEEYLASVTLCEQEGAAYGWYDLERQEKRIGKES</sequence>
<dbReference type="SUPFAM" id="SSF50249">
    <property type="entry name" value="Nucleic acid-binding proteins"/>
    <property type="match status" value="1"/>
</dbReference>
<accession>A0ABS2G8E3</accession>
<reference evidence="7 8" key="1">
    <citation type="journal article" date="2021" name="Sci. Rep.">
        <title>The distribution of antibiotic resistance genes in chicken gut microbiota commensals.</title>
        <authorList>
            <person name="Juricova H."/>
            <person name="Matiasovicova J."/>
            <person name="Kubasova T."/>
            <person name="Cejkova D."/>
            <person name="Rychlik I."/>
        </authorList>
    </citation>
    <scope>NUCLEOTIDE SEQUENCE [LARGE SCALE GENOMIC DNA]</scope>
    <source>
        <strain evidence="7 8">An431b</strain>
    </source>
</reference>
<comment type="cofactor">
    <cofactor evidence="1">
        <name>Mg(2+)</name>
        <dbReference type="ChEBI" id="CHEBI:18420"/>
    </cofactor>
</comment>
<evidence type="ECO:0000256" key="4">
    <source>
        <dbReference type="ARBA" id="ARBA00022842"/>
    </source>
</evidence>
<dbReference type="PANTHER" id="PTHR30001">
    <property type="entry name" value="RIBONUCLEASE"/>
    <property type="match status" value="1"/>
</dbReference>
<dbReference type="InterPro" id="IPR004659">
    <property type="entry name" value="RNase_E/G"/>
</dbReference>
<dbReference type="Gene3D" id="2.40.50.140">
    <property type="entry name" value="Nucleic acid-binding proteins"/>
    <property type="match status" value="1"/>
</dbReference>
<dbReference type="PANTHER" id="PTHR30001:SF0">
    <property type="entry name" value="RIBONUCLEASE G"/>
    <property type="match status" value="1"/>
</dbReference>
<evidence type="ECO:0000313" key="8">
    <source>
        <dbReference type="Proteomes" id="UP000729290"/>
    </source>
</evidence>